<name>A0A1H1YHQ2_MUCMA</name>
<gene>
    <name evidence="1" type="ORF">SAMN05216490_2741</name>
</gene>
<organism evidence="1 2">
    <name type="scientific">Mucilaginibacter mallensis</name>
    <dbReference type="NCBI Taxonomy" id="652787"/>
    <lineage>
        <taxon>Bacteria</taxon>
        <taxon>Pseudomonadati</taxon>
        <taxon>Bacteroidota</taxon>
        <taxon>Sphingobacteriia</taxon>
        <taxon>Sphingobacteriales</taxon>
        <taxon>Sphingobacteriaceae</taxon>
        <taxon>Mucilaginibacter</taxon>
    </lineage>
</organism>
<dbReference type="Proteomes" id="UP000199679">
    <property type="component" value="Chromosome I"/>
</dbReference>
<accession>A0A1H1YHQ2</accession>
<evidence type="ECO:0000313" key="1">
    <source>
        <dbReference type="EMBL" id="SDT20914.1"/>
    </source>
</evidence>
<dbReference type="AlphaFoldDB" id="A0A1H1YHQ2"/>
<reference evidence="1 2" key="1">
    <citation type="submission" date="2016-10" db="EMBL/GenBank/DDBJ databases">
        <authorList>
            <person name="de Groot N.N."/>
        </authorList>
    </citation>
    <scope>NUCLEOTIDE SEQUENCE [LARGE SCALE GENOMIC DNA]</scope>
    <source>
        <strain evidence="1 2">MP1X4</strain>
    </source>
</reference>
<protein>
    <submittedName>
        <fullName evidence="1">Uncharacterized protein</fullName>
    </submittedName>
</protein>
<proteinExistence type="predicted"/>
<sequence>MKKSLLIIISVFSILFIGFIIAGNNARKAIEADQLKNLKQVPKEYEQILNHDDRLLLQHSTYSKTRNPVSEFTYDKKYRIILYKIGIIDKLKLKASIQGNQYIDTGNPLGGYHVFTAIDEESPFEIHYRMGIPDSIKEVLLTLSGNKTHVIEKNDSIAYYHSDFKYFSIQNDKDSPLDFYGKMREKTDNISLPLEIIFVKRNHNLYLVVLSVIDKNVKVNEGMLYSLLKKN</sequence>
<evidence type="ECO:0000313" key="2">
    <source>
        <dbReference type="Proteomes" id="UP000199679"/>
    </source>
</evidence>
<dbReference type="EMBL" id="LT629740">
    <property type="protein sequence ID" value="SDT20914.1"/>
    <property type="molecule type" value="Genomic_DNA"/>
</dbReference>
<keyword evidence="2" id="KW-1185">Reference proteome</keyword>
<dbReference type="OrthoDB" id="799104at2"/>
<dbReference type="RefSeq" id="WP_091373686.1">
    <property type="nucleotide sequence ID" value="NZ_LT629740.1"/>
</dbReference>